<dbReference type="Proteomes" id="UP000230407">
    <property type="component" value="Unassembled WGS sequence"/>
</dbReference>
<evidence type="ECO:0000313" key="7">
    <source>
        <dbReference type="Proteomes" id="UP000230407"/>
    </source>
</evidence>
<dbReference type="EMBL" id="PGGW01000066">
    <property type="protein sequence ID" value="PJE95288.1"/>
    <property type="molecule type" value="Genomic_DNA"/>
</dbReference>
<dbReference type="AlphaFoldDB" id="A0A2M8LTJ8"/>
<keyword evidence="2 4" id="KW-0238">DNA-binding</keyword>
<accession>A0A2M8LTJ8</accession>
<organism evidence="6 7">
    <name type="scientific">Streptomyces carminius</name>
    <dbReference type="NCBI Taxonomy" id="2665496"/>
    <lineage>
        <taxon>Bacteria</taxon>
        <taxon>Bacillati</taxon>
        <taxon>Actinomycetota</taxon>
        <taxon>Actinomycetes</taxon>
        <taxon>Kitasatosporales</taxon>
        <taxon>Streptomycetaceae</taxon>
        <taxon>Streptomyces</taxon>
    </lineage>
</organism>
<dbReference type="Pfam" id="PF00440">
    <property type="entry name" value="TetR_N"/>
    <property type="match status" value="1"/>
</dbReference>
<proteinExistence type="predicted"/>
<dbReference type="SUPFAM" id="SSF46689">
    <property type="entry name" value="Homeodomain-like"/>
    <property type="match status" value="1"/>
</dbReference>
<dbReference type="PRINTS" id="PR00455">
    <property type="entry name" value="HTHTETR"/>
</dbReference>
<evidence type="ECO:0000256" key="3">
    <source>
        <dbReference type="ARBA" id="ARBA00023163"/>
    </source>
</evidence>
<evidence type="ECO:0000256" key="1">
    <source>
        <dbReference type="ARBA" id="ARBA00023015"/>
    </source>
</evidence>
<comment type="caution">
    <text evidence="6">The sequence shown here is derived from an EMBL/GenBank/DDBJ whole genome shotgun (WGS) entry which is preliminary data.</text>
</comment>
<dbReference type="InterPro" id="IPR050109">
    <property type="entry name" value="HTH-type_TetR-like_transc_reg"/>
</dbReference>
<dbReference type="PANTHER" id="PTHR30055:SF234">
    <property type="entry name" value="HTH-TYPE TRANSCRIPTIONAL REGULATOR BETI"/>
    <property type="match status" value="1"/>
</dbReference>
<dbReference type="PROSITE" id="PS50977">
    <property type="entry name" value="HTH_TETR_2"/>
    <property type="match status" value="1"/>
</dbReference>
<feature type="DNA-binding region" description="H-T-H motif" evidence="4">
    <location>
        <begin position="36"/>
        <end position="55"/>
    </location>
</feature>
<evidence type="ECO:0000256" key="2">
    <source>
        <dbReference type="ARBA" id="ARBA00023125"/>
    </source>
</evidence>
<sequence length="220" mass="23370">MGETSEPGEHEEQRIRRRVSDVAVGLFLERGFEQVTVADVAAAADIPEPALLGHFPAKEDLVTHRLADHEGEAAEVVARRPAECSPLEALRRHFLDGLARRDPATGLNDDPEVLAFHRLLYTTPSLAAHLHAHAERSETALAGVLADVLGGEAAGSAEARVAAGQIVATRRVLARDNRQRIAAGSSAAALHLAATAAARSAFAHLEAGLPRLARTRPQPD</sequence>
<evidence type="ECO:0000259" key="5">
    <source>
        <dbReference type="PROSITE" id="PS50977"/>
    </source>
</evidence>
<feature type="domain" description="HTH tetR-type" evidence="5">
    <location>
        <begin position="13"/>
        <end position="73"/>
    </location>
</feature>
<protein>
    <submittedName>
        <fullName evidence="6">TetR family transcriptional regulator</fullName>
    </submittedName>
</protein>
<dbReference type="Gene3D" id="1.10.357.10">
    <property type="entry name" value="Tetracycline Repressor, domain 2"/>
    <property type="match status" value="1"/>
</dbReference>
<evidence type="ECO:0000313" key="6">
    <source>
        <dbReference type="EMBL" id="PJE95288.1"/>
    </source>
</evidence>
<dbReference type="InterPro" id="IPR009057">
    <property type="entry name" value="Homeodomain-like_sf"/>
</dbReference>
<dbReference type="InterPro" id="IPR001647">
    <property type="entry name" value="HTH_TetR"/>
</dbReference>
<keyword evidence="1" id="KW-0805">Transcription regulation</keyword>
<keyword evidence="3" id="KW-0804">Transcription</keyword>
<keyword evidence="7" id="KW-1185">Reference proteome</keyword>
<dbReference type="Gene3D" id="1.10.10.60">
    <property type="entry name" value="Homeodomain-like"/>
    <property type="match status" value="1"/>
</dbReference>
<name>A0A2M8LTJ8_9ACTN</name>
<dbReference type="PANTHER" id="PTHR30055">
    <property type="entry name" value="HTH-TYPE TRANSCRIPTIONAL REGULATOR RUTR"/>
    <property type="match status" value="1"/>
</dbReference>
<gene>
    <name evidence="6" type="ORF">CUT44_23540</name>
</gene>
<dbReference type="GO" id="GO:0000976">
    <property type="term" value="F:transcription cis-regulatory region binding"/>
    <property type="evidence" value="ECO:0007669"/>
    <property type="project" value="TreeGrafter"/>
</dbReference>
<dbReference type="RefSeq" id="WP_100203931.1">
    <property type="nucleotide sequence ID" value="NZ_PGGW01000066.1"/>
</dbReference>
<reference evidence="6 7" key="1">
    <citation type="submission" date="2017-11" db="EMBL/GenBank/DDBJ databases">
        <title>Streptomyces carmine sp. nov., a novel actinomycete isolated from Sophora alopecuroides in Xinjiang, China.</title>
        <authorList>
            <person name="Wang Y."/>
            <person name="Luo X."/>
            <person name="Wan C."/>
            <person name="Zhang L."/>
        </authorList>
    </citation>
    <scope>NUCLEOTIDE SEQUENCE [LARGE SCALE GENOMIC DNA]</scope>
    <source>
        <strain evidence="6 7">TRM SA0054</strain>
    </source>
</reference>
<dbReference type="GO" id="GO:0003700">
    <property type="term" value="F:DNA-binding transcription factor activity"/>
    <property type="evidence" value="ECO:0007669"/>
    <property type="project" value="TreeGrafter"/>
</dbReference>
<evidence type="ECO:0000256" key="4">
    <source>
        <dbReference type="PROSITE-ProRule" id="PRU00335"/>
    </source>
</evidence>